<keyword evidence="1" id="KW-0812">Transmembrane</keyword>
<evidence type="ECO:0000313" key="2">
    <source>
        <dbReference type="EMBL" id="KAK2030770.1"/>
    </source>
</evidence>
<reference evidence="2" key="1">
    <citation type="submission" date="2021-06" db="EMBL/GenBank/DDBJ databases">
        <title>Comparative genomics, transcriptomics and evolutionary studies reveal genomic signatures of adaptation to plant cell wall in hemibiotrophic fungi.</title>
        <authorList>
            <consortium name="DOE Joint Genome Institute"/>
            <person name="Baroncelli R."/>
            <person name="Diaz J.F."/>
            <person name="Benocci T."/>
            <person name="Peng M."/>
            <person name="Battaglia E."/>
            <person name="Haridas S."/>
            <person name="Andreopoulos W."/>
            <person name="Labutti K."/>
            <person name="Pangilinan J."/>
            <person name="Floch G.L."/>
            <person name="Makela M.R."/>
            <person name="Henrissat B."/>
            <person name="Grigoriev I.V."/>
            <person name="Crouch J.A."/>
            <person name="De Vries R.P."/>
            <person name="Sukno S.A."/>
            <person name="Thon M.R."/>
        </authorList>
    </citation>
    <scope>NUCLEOTIDE SEQUENCE</scope>
    <source>
        <strain evidence="2">MAFF235873</strain>
    </source>
</reference>
<dbReference type="EMBL" id="MU842847">
    <property type="protein sequence ID" value="KAK2030770.1"/>
    <property type="molecule type" value="Genomic_DNA"/>
</dbReference>
<accession>A0AAD9HKH6</accession>
<gene>
    <name evidence="2" type="ORF">LX32DRAFT_310503</name>
</gene>
<organism evidence="2 3">
    <name type="scientific">Colletotrichum zoysiae</name>
    <dbReference type="NCBI Taxonomy" id="1216348"/>
    <lineage>
        <taxon>Eukaryota</taxon>
        <taxon>Fungi</taxon>
        <taxon>Dikarya</taxon>
        <taxon>Ascomycota</taxon>
        <taxon>Pezizomycotina</taxon>
        <taxon>Sordariomycetes</taxon>
        <taxon>Hypocreomycetidae</taxon>
        <taxon>Glomerellales</taxon>
        <taxon>Glomerellaceae</taxon>
        <taxon>Colletotrichum</taxon>
        <taxon>Colletotrichum graminicola species complex</taxon>
    </lineage>
</organism>
<keyword evidence="3" id="KW-1185">Reference proteome</keyword>
<feature type="transmembrane region" description="Helical" evidence="1">
    <location>
        <begin position="6"/>
        <end position="29"/>
    </location>
</feature>
<keyword evidence="1" id="KW-0472">Membrane</keyword>
<sequence>MPFTFIFILIDFVSMAVYLLLLAYVWFFIPETKSILQVKIEVLFDGTWATKEDDRLPYGNAKGKAAIFFVSPRWVASAPSRRAVKNGLA</sequence>
<keyword evidence="1" id="KW-1133">Transmembrane helix</keyword>
<name>A0AAD9HKH6_9PEZI</name>
<protein>
    <submittedName>
        <fullName evidence="2">Uncharacterized protein</fullName>
    </submittedName>
</protein>
<dbReference type="AlphaFoldDB" id="A0AAD9HKH6"/>
<dbReference type="Proteomes" id="UP001232148">
    <property type="component" value="Unassembled WGS sequence"/>
</dbReference>
<evidence type="ECO:0000313" key="3">
    <source>
        <dbReference type="Proteomes" id="UP001232148"/>
    </source>
</evidence>
<comment type="caution">
    <text evidence="2">The sequence shown here is derived from an EMBL/GenBank/DDBJ whole genome shotgun (WGS) entry which is preliminary data.</text>
</comment>
<evidence type="ECO:0000256" key="1">
    <source>
        <dbReference type="SAM" id="Phobius"/>
    </source>
</evidence>
<proteinExistence type="predicted"/>